<proteinExistence type="predicted"/>
<keyword evidence="1" id="KW-0732">Signal</keyword>
<reference evidence="8 9" key="1">
    <citation type="journal article" date="2018" name="Nat. Ecol. Evol.">
        <title>Shark genomes provide insights into elasmobranch evolution and the origin of vertebrates.</title>
        <authorList>
            <person name="Hara Y"/>
            <person name="Yamaguchi K"/>
            <person name="Onimaru K"/>
            <person name="Kadota M"/>
            <person name="Koyanagi M"/>
            <person name="Keeley SD"/>
            <person name="Tatsumi K"/>
            <person name="Tanaka K"/>
            <person name="Motone F"/>
            <person name="Kageyama Y"/>
            <person name="Nozu R"/>
            <person name="Adachi N"/>
            <person name="Nishimura O"/>
            <person name="Nakagawa R"/>
            <person name="Tanegashima C"/>
            <person name="Kiyatake I"/>
            <person name="Matsumoto R"/>
            <person name="Murakumo K"/>
            <person name="Nishida K"/>
            <person name="Terakita A"/>
            <person name="Kuratani S"/>
            <person name="Sato K"/>
            <person name="Hyodo S Kuraku.S."/>
        </authorList>
    </citation>
    <scope>NUCLEOTIDE SEQUENCE [LARGE SCALE GENOMIC DNA]</scope>
</reference>
<comment type="caution">
    <text evidence="8">The sequence shown here is derived from an EMBL/GenBank/DDBJ whole genome shotgun (WGS) entry which is preliminary data.</text>
</comment>
<evidence type="ECO:0000256" key="5">
    <source>
        <dbReference type="ARBA" id="ARBA00023319"/>
    </source>
</evidence>
<name>A0A401QEW1_SCYTO</name>
<evidence type="ECO:0000313" key="8">
    <source>
        <dbReference type="EMBL" id="GCB83894.1"/>
    </source>
</evidence>
<evidence type="ECO:0000313" key="9">
    <source>
        <dbReference type="Proteomes" id="UP000288216"/>
    </source>
</evidence>
<gene>
    <name evidence="8" type="ORF">scyTo_0024712</name>
</gene>
<dbReference type="SUPFAM" id="SSF48726">
    <property type="entry name" value="Immunoglobulin"/>
    <property type="match status" value="1"/>
</dbReference>
<dbReference type="GO" id="GO:0042605">
    <property type="term" value="F:peptide antigen binding"/>
    <property type="evidence" value="ECO:0007669"/>
    <property type="project" value="TreeGrafter"/>
</dbReference>
<dbReference type="InterPro" id="IPR051006">
    <property type="entry name" value="TCR_variable_domain"/>
</dbReference>
<keyword evidence="6" id="KW-1279">T cell receptor</keyword>
<dbReference type="PANTHER" id="PTHR19343:SF13">
    <property type="entry name" value="T CELL RECEPTOR ALPHA VARIABLE 21"/>
    <property type="match status" value="1"/>
</dbReference>
<dbReference type="InterPro" id="IPR036179">
    <property type="entry name" value="Ig-like_dom_sf"/>
</dbReference>
<feature type="non-terminal residue" evidence="8">
    <location>
        <position position="1"/>
    </location>
</feature>
<evidence type="ECO:0000256" key="4">
    <source>
        <dbReference type="ARBA" id="ARBA00023170"/>
    </source>
</evidence>
<accession>A0A401QEW1</accession>
<keyword evidence="9" id="KW-1185">Reference proteome</keyword>
<dbReference type="AlphaFoldDB" id="A0A401QEW1"/>
<dbReference type="GO" id="GO:0042101">
    <property type="term" value="C:T cell receptor complex"/>
    <property type="evidence" value="ECO:0007669"/>
    <property type="project" value="UniProtKB-KW"/>
</dbReference>
<dbReference type="PANTHER" id="PTHR19343">
    <property type="entry name" value="T CELL RECEPTOR ALPHA VARIABLE 1-2"/>
    <property type="match status" value="1"/>
</dbReference>
<dbReference type="Proteomes" id="UP000288216">
    <property type="component" value="Unassembled WGS sequence"/>
</dbReference>
<dbReference type="GO" id="GO:0002250">
    <property type="term" value="P:adaptive immune response"/>
    <property type="evidence" value="ECO:0007669"/>
    <property type="project" value="UniProtKB-KW"/>
</dbReference>
<feature type="domain" description="Immunoglobulin V-set" evidence="7">
    <location>
        <begin position="9"/>
        <end position="82"/>
    </location>
</feature>
<keyword evidence="2" id="KW-0391">Immunity</keyword>
<keyword evidence="4" id="KW-0675">Receptor</keyword>
<keyword evidence="3" id="KW-1064">Adaptive immunity</keyword>
<evidence type="ECO:0000256" key="6">
    <source>
        <dbReference type="ARBA" id="ARBA00043266"/>
    </source>
</evidence>
<evidence type="ECO:0000256" key="3">
    <source>
        <dbReference type="ARBA" id="ARBA00023130"/>
    </source>
</evidence>
<dbReference type="EMBL" id="BFAA01053701">
    <property type="protein sequence ID" value="GCB83894.1"/>
    <property type="molecule type" value="Genomic_DNA"/>
</dbReference>
<protein>
    <recommendedName>
        <fullName evidence="7">Immunoglobulin V-set domain-containing protein</fullName>
    </recommendedName>
</protein>
<evidence type="ECO:0000256" key="2">
    <source>
        <dbReference type="ARBA" id="ARBA00022859"/>
    </source>
</evidence>
<dbReference type="Pfam" id="PF07686">
    <property type="entry name" value="V-set"/>
    <property type="match status" value="1"/>
</dbReference>
<keyword evidence="5" id="KW-0393">Immunoglobulin domain</keyword>
<dbReference type="InterPro" id="IPR013106">
    <property type="entry name" value="Ig_V-set"/>
</dbReference>
<organism evidence="8 9">
    <name type="scientific">Scyliorhinus torazame</name>
    <name type="common">Cloudy catshark</name>
    <name type="synonym">Catulus torazame</name>
    <dbReference type="NCBI Taxonomy" id="75743"/>
    <lineage>
        <taxon>Eukaryota</taxon>
        <taxon>Metazoa</taxon>
        <taxon>Chordata</taxon>
        <taxon>Craniata</taxon>
        <taxon>Vertebrata</taxon>
        <taxon>Chondrichthyes</taxon>
        <taxon>Elasmobranchii</taxon>
        <taxon>Galeomorphii</taxon>
        <taxon>Galeoidea</taxon>
        <taxon>Carcharhiniformes</taxon>
        <taxon>Scyliorhinidae</taxon>
        <taxon>Scyliorhinus</taxon>
    </lineage>
</organism>
<sequence>RLNTDPVTQSPMTKTVSEGGLVRLDYEYTDSSMQYMQWYQQKAAHPPIWIIRKFVALKKDEVSGRYLAAADMSKQNGYLNISVEDGRSITVQ</sequence>
<dbReference type="Gene3D" id="2.60.40.10">
    <property type="entry name" value="Immunoglobulins"/>
    <property type="match status" value="1"/>
</dbReference>
<evidence type="ECO:0000256" key="1">
    <source>
        <dbReference type="ARBA" id="ARBA00022729"/>
    </source>
</evidence>
<evidence type="ECO:0000259" key="7">
    <source>
        <dbReference type="Pfam" id="PF07686"/>
    </source>
</evidence>
<dbReference type="InterPro" id="IPR013783">
    <property type="entry name" value="Ig-like_fold"/>
</dbReference>